<name>A0A6A4T3R7_SCOMX</name>
<gene>
    <name evidence="2" type="ORF">F2P81_012124</name>
</gene>
<feature type="compositionally biased region" description="Pro residues" evidence="1">
    <location>
        <begin position="70"/>
        <end position="79"/>
    </location>
</feature>
<accession>A0A6A4T3R7</accession>
<feature type="compositionally biased region" description="Polar residues" evidence="1">
    <location>
        <begin position="31"/>
        <end position="61"/>
    </location>
</feature>
<reference evidence="2 3" key="1">
    <citation type="submission" date="2019-06" db="EMBL/GenBank/DDBJ databases">
        <title>Draft genomes of female and male turbot (Scophthalmus maximus).</title>
        <authorList>
            <person name="Xu H."/>
            <person name="Xu X.-W."/>
            <person name="Shao C."/>
            <person name="Chen S."/>
        </authorList>
    </citation>
    <scope>NUCLEOTIDE SEQUENCE [LARGE SCALE GENOMIC DNA]</scope>
    <source>
        <strain evidence="2">Ysfricsl-2016a</strain>
        <tissue evidence="2">Blood</tissue>
    </source>
</reference>
<sequence length="109" mass="11845">MPDAKRNQAGNPGRRPARSAQREDGGVRDSSVLNTPSHTLQGTLPASAWYRTQITRGQPQIIQRHDRDPPPPPPPPPPEQLALILNSEEGGELWNAVAGRCSLGDASRR</sequence>
<dbReference type="Proteomes" id="UP000438429">
    <property type="component" value="Unassembled WGS sequence"/>
</dbReference>
<dbReference type="AlphaFoldDB" id="A0A6A4T3R7"/>
<protein>
    <submittedName>
        <fullName evidence="2">Uncharacterized protein</fullName>
    </submittedName>
</protein>
<comment type="caution">
    <text evidence="2">The sequence shown here is derived from an EMBL/GenBank/DDBJ whole genome shotgun (WGS) entry which is preliminary data.</text>
</comment>
<organism evidence="2 3">
    <name type="scientific">Scophthalmus maximus</name>
    <name type="common">Turbot</name>
    <name type="synonym">Psetta maxima</name>
    <dbReference type="NCBI Taxonomy" id="52904"/>
    <lineage>
        <taxon>Eukaryota</taxon>
        <taxon>Metazoa</taxon>
        <taxon>Chordata</taxon>
        <taxon>Craniata</taxon>
        <taxon>Vertebrata</taxon>
        <taxon>Euteleostomi</taxon>
        <taxon>Actinopterygii</taxon>
        <taxon>Neopterygii</taxon>
        <taxon>Teleostei</taxon>
        <taxon>Neoteleostei</taxon>
        <taxon>Acanthomorphata</taxon>
        <taxon>Carangaria</taxon>
        <taxon>Pleuronectiformes</taxon>
        <taxon>Pleuronectoidei</taxon>
        <taxon>Scophthalmidae</taxon>
        <taxon>Scophthalmus</taxon>
    </lineage>
</organism>
<feature type="region of interest" description="Disordered" evidence="1">
    <location>
        <begin position="1"/>
        <end position="82"/>
    </location>
</feature>
<evidence type="ECO:0000256" key="1">
    <source>
        <dbReference type="SAM" id="MobiDB-lite"/>
    </source>
</evidence>
<evidence type="ECO:0000313" key="2">
    <source>
        <dbReference type="EMBL" id="KAF0036812.1"/>
    </source>
</evidence>
<evidence type="ECO:0000313" key="3">
    <source>
        <dbReference type="Proteomes" id="UP000438429"/>
    </source>
</evidence>
<dbReference type="EMBL" id="VEVO01000010">
    <property type="protein sequence ID" value="KAF0036812.1"/>
    <property type="molecule type" value="Genomic_DNA"/>
</dbReference>
<proteinExistence type="predicted"/>